<dbReference type="InParanoid" id="L2GUD0"/>
<gene>
    <name evidence="8" type="ORF">VCUG_01571</name>
</gene>
<protein>
    <recommendedName>
        <fullName evidence="7">EF-hand domain-containing protein</fullName>
    </recommendedName>
</protein>
<keyword evidence="3" id="KW-0479">Metal-binding</keyword>
<comment type="similarity">
    <text evidence="1">Belongs to the recoverin family.</text>
</comment>
<dbReference type="GeneID" id="19879447"/>
<dbReference type="VEuPathDB" id="MicrosporidiaDB:VCUG_01571"/>
<dbReference type="EMBL" id="GL877428">
    <property type="protein sequence ID" value="ELA46952.1"/>
    <property type="molecule type" value="Genomic_DNA"/>
</dbReference>
<keyword evidence="6" id="KW-0449">Lipoprotein</keyword>
<evidence type="ECO:0000256" key="3">
    <source>
        <dbReference type="ARBA" id="ARBA00022723"/>
    </source>
</evidence>
<dbReference type="PANTHER" id="PTHR23055:SF178">
    <property type="entry name" value="NEUROCALCIN HOMOLOG"/>
    <property type="match status" value="1"/>
</dbReference>
<dbReference type="InterPro" id="IPR028846">
    <property type="entry name" value="Recoverin"/>
</dbReference>
<evidence type="ECO:0000256" key="5">
    <source>
        <dbReference type="ARBA" id="ARBA00022837"/>
    </source>
</evidence>
<evidence type="ECO:0000256" key="4">
    <source>
        <dbReference type="ARBA" id="ARBA00022737"/>
    </source>
</evidence>
<dbReference type="Gene3D" id="1.10.238.10">
    <property type="entry name" value="EF-hand"/>
    <property type="match status" value="1"/>
</dbReference>
<keyword evidence="5" id="KW-0106">Calcium</keyword>
<keyword evidence="4" id="KW-0677">Repeat</keyword>
<dbReference type="InterPro" id="IPR002048">
    <property type="entry name" value="EF_hand_dom"/>
</dbReference>
<dbReference type="STRING" id="948595.L2GUD0"/>
<dbReference type="FunCoup" id="L2GUD0">
    <property type="interactions" value="29"/>
</dbReference>
<evidence type="ECO:0000256" key="1">
    <source>
        <dbReference type="ARBA" id="ARBA00006049"/>
    </source>
</evidence>
<reference evidence="9" key="1">
    <citation type="submission" date="2011-03" db="EMBL/GenBank/DDBJ databases">
        <title>The genome sequence of Vavraia culicis strain floridensis.</title>
        <authorList>
            <consortium name="The Broad Institute Genome Sequencing Platform"/>
            <person name="Cuomo C."/>
            <person name="Becnel J."/>
            <person name="Sanscrainte N."/>
            <person name="Young S.K."/>
            <person name="Zeng Q."/>
            <person name="Gargeya S."/>
            <person name="Fitzgerald M."/>
            <person name="Haas B."/>
            <person name="Abouelleil A."/>
            <person name="Alvarado L."/>
            <person name="Arachchi H.M."/>
            <person name="Berlin A."/>
            <person name="Chapman S.B."/>
            <person name="Gearin G."/>
            <person name="Goldberg J."/>
            <person name="Griggs A."/>
            <person name="Gujja S."/>
            <person name="Hansen M."/>
            <person name="Heiman D."/>
            <person name="Howarth C."/>
            <person name="Larimer J."/>
            <person name="Lui A."/>
            <person name="MacDonald P.J.P."/>
            <person name="McCowen C."/>
            <person name="Montmayeur A."/>
            <person name="Murphy C."/>
            <person name="Neiman D."/>
            <person name="Pearson M."/>
            <person name="Priest M."/>
            <person name="Roberts A."/>
            <person name="Saif S."/>
            <person name="Shea T."/>
            <person name="Sisk P."/>
            <person name="Stolte C."/>
            <person name="Sykes S."/>
            <person name="Wortman J."/>
            <person name="Nusbaum C."/>
            <person name="Birren B."/>
        </authorList>
    </citation>
    <scope>NUCLEOTIDE SEQUENCE [LARGE SCALE GENOMIC DNA]</scope>
    <source>
        <strain evidence="9">floridensis</strain>
    </source>
</reference>
<dbReference type="OMA" id="EYVFNVF"/>
<evidence type="ECO:0000313" key="9">
    <source>
        <dbReference type="Proteomes" id="UP000011081"/>
    </source>
</evidence>
<evidence type="ECO:0000313" key="8">
    <source>
        <dbReference type="EMBL" id="ELA46952.1"/>
    </source>
</evidence>
<dbReference type="Proteomes" id="UP000011081">
    <property type="component" value="Unassembled WGS sequence"/>
</dbReference>
<evidence type="ECO:0000256" key="2">
    <source>
        <dbReference type="ARBA" id="ARBA00022707"/>
    </source>
</evidence>
<dbReference type="RefSeq" id="XP_008074588.1">
    <property type="nucleotide sequence ID" value="XM_008076397.1"/>
</dbReference>
<dbReference type="PROSITE" id="PS50222">
    <property type="entry name" value="EF_HAND_2"/>
    <property type="match status" value="1"/>
</dbReference>
<dbReference type="PANTHER" id="PTHR23055">
    <property type="entry name" value="CALCIUM BINDING PROTEINS"/>
    <property type="match status" value="1"/>
</dbReference>
<dbReference type="GO" id="GO:0005509">
    <property type="term" value="F:calcium ion binding"/>
    <property type="evidence" value="ECO:0007669"/>
    <property type="project" value="InterPro"/>
</dbReference>
<keyword evidence="2" id="KW-0519">Myristate</keyword>
<dbReference type="InterPro" id="IPR018247">
    <property type="entry name" value="EF_Hand_1_Ca_BS"/>
</dbReference>
<dbReference type="SUPFAM" id="SSF47473">
    <property type="entry name" value="EF-hand"/>
    <property type="match status" value="1"/>
</dbReference>
<dbReference type="HOGENOM" id="CLU_072366_1_0_1"/>
<dbReference type="PROSITE" id="PS00018">
    <property type="entry name" value="EF_HAND_1"/>
    <property type="match status" value="1"/>
</dbReference>
<evidence type="ECO:0000256" key="6">
    <source>
        <dbReference type="ARBA" id="ARBA00023288"/>
    </source>
</evidence>
<dbReference type="InterPro" id="IPR011992">
    <property type="entry name" value="EF-hand-dom_pair"/>
</dbReference>
<accession>L2GUD0</accession>
<dbReference type="PRINTS" id="PR00450">
    <property type="entry name" value="RECOVERIN"/>
</dbReference>
<organism evidence="8 9">
    <name type="scientific">Vavraia culicis (isolate floridensis)</name>
    <name type="common">Microsporidian parasite</name>
    <dbReference type="NCBI Taxonomy" id="948595"/>
    <lineage>
        <taxon>Eukaryota</taxon>
        <taxon>Fungi</taxon>
        <taxon>Fungi incertae sedis</taxon>
        <taxon>Microsporidia</taxon>
        <taxon>Pleistophoridae</taxon>
        <taxon>Vavraia</taxon>
    </lineage>
</organism>
<dbReference type="AlphaFoldDB" id="L2GUD0"/>
<proteinExistence type="inferred from homology"/>
<keyword evidence="9" id="KW-1185">Reference proteome</keyword>
<evidence type="ECO:0000259" key="7">
    <source>
        <dbReference type="PROSITE" id="PS50222"/>
    </source>
</evidence>
<dbReference type="OrthoDB" id="191686at2759"/>
<feature type="domain" description="EF-hand" evidence="7">
    <location>
        <begin position="96"/>
        <end position="131"/>
    </location>
</feature>
<sequence>MGNKVSPNLLQTAATVKKFSHFNESDIKKWSAEFNASYPSGYMTEKDLQIIFKKLFPFGECNRFTLILFRTINISGTKTIDFNELLIAHSILRKGSIFEKLRWIFRLYDCDSDGVVGKDEMIKVVKAFLDMIGASFDVDVDVGRFVAGIFDELENKSGFLTFDDFKILAGKKAEVLQIFEMFD</sequence>
<name>L2GUD0_VAVCU</name>
<dbReference type="SMART" id="SM00054">
    <property type="entry name" value="EFh"/>
    <property type="match status" value="2"/>
</dbReference>